<comment type="caution">
    <text evidence="2">The sequence shown here is derived from an EMBL/GenBank/DDBJ whole genome shotgun (WGS) entry which is preliminary data.</text>
</comment>
<gene>
    <name evidence="2" type="ORF">LNINA_LOCUS2688</name>
</gene>
<evidence type="ECO:0000313" key="3">
    <source>
        <dbReference type="Proteomes" id="UP001497472"/>
    </source>
</evidence>
<reference evidence="2 3" key="1">
    <citation type="submission" date="2023-11" db="EMBL/GenBank/DDBJ databases">
        <authorList>
            <person name="Okamura Y."/>
        </authorList>
    </citation>
    <scope>NUCLEOTIDE SEQUENCE [LARGE SCALE GENOMIC DNA]</scope>
</reference>
<dbReference type="Proteomes" id="UP001497472">
    <property type="component" value="Unassembled WGS sequence"/>
</dbReference>
<keyword evidence="3" id="KW-1185">Reference proteome</keyword>
<organism evidence="2 3">
    <name type="scientific">Leptosia nina</name>
    <dbReference type="NCBI Taxonomy" id="320188"/>
    <lineage>
        <taxon>Eukaryota</taxon>
        <taxon>Metazoa</taxon>
        <taxon>Ecdysozoa</taxon>
        <taxon>Arthropoda</taxon>
        <taxon>Hexapoda</taxon>
        <taxon>Insecta</taxon>
        <taxon>Pterygota</taxon>
        <taxon>Neoptera</taxon>
        <taxon>Endopterygota</taxon>
        <taxon>Lepidoptera</taxon>
        <taxon>Glossata</taxon>
        <taxon>Ditrysia</taxon>
        <taxon>Papilionoidea</taxon>
        <taxon>Pieridae</taxon>
        <taxon>Pierinae</taxon>
        <taxon>Leptosia</taxon>
    </lineage>
</organism>
<dbReference type="EMBL" id="CAVLEF010000003">
    <property type="protein sequence ID" value="CAK1542838.1"/>
    <property type="molecule type" value="Genomic_DNA"/>
</dbReference>
<evidence type="ECO:0000256" key="1">
    <source>
        <dbReference type="SAM" id="MobiDB-lite"/>
    </source>
</evidence>
<sequence>MFANDVGMKSRNRKWPSRVLHVVSEPLGHRSVIVFRCRYGDRRFISLTLPSQLTIHCTGLTHRRPFPSTLGLSARAAPSVSGSRGTALRP</sequence>
<protein>
    <submittedName>
        <fullName evidence="2">Uncharacterized protein</fullName>
    </submittedName>
</protein>
<name>A0AAV1J3N5_9NEOP</name>
<proteinExistence type="predicted"/>
<accession>A0AAV1J3N5</accession>
<evidence type="ECO:0000313" key="2">
    <source>
        <dbReference type="EMBL" id="CAK1542838.1"/>
    </source>
</evidence>
<dbReference type="AlphaFoldDB" id="A0AAV1J3N5"/>
<feature type="region of interest" description="Disordered" evidence="1">
    <location>
        <begin position="71"/>
        <end position="90"/>
    </location>
</feature>